<accession>A0ABR1EIJ5</accession>
<proteinExistence type="predicted"/>
<organism evidence="1 2">
    <name type="scientific">Necator americanus</name>
    <name type="common">Human hookworm</name>
    <dbReference type="NCBI Taxonomy" id="51031"/>
    <lineage>
        <taxon>Eukaryota</taxon>
        <taxon>Metazoa</taxon>
        <taxon>Ecdysozoa</taxon>
        <taxon>Nematoda</taxon>
        <taxon>Chromadorea</taxon>
        <taxon>Rhabditida</taxon>
        <taxon>Rhabditina</taxon>
        <taxon>Rhabditomorpha</taxon>
        <taxon>Strongyloidea</taxon>
        <taxon>Ancylostomatidae</taxon>
        <taxon>Bunostominae</taxon>
        <taxon>Necator</taxon>
    </lineage>
</organism>
<gene>
    <name evidence="1" type="primary">Necator_chrX.g22884</name>
    <name evidence="1" type="ORF">RB195_022721</name>
</gene>
<reference evidence="1 2" key="1">
    <citation type="submission" date="2023-08" db="EMBL/GenBank/DDBJ databases">
        <title>A Necator americanus chromosomal reference genome.</title>
        <authorList>
            <person name="Ilik V."/>
            <person name="Petrzelkova K.J."/>
            <person name="Pardy F."/>
            <person name="Fuh T."/>
            <person name="Niatou-Singa F.S."/>
            <person name="Gouil Q."/>
            <person name="Baker L."/>
            <person name="Ritchie M.E."/>
            <person name="Jex A.R."/>
            <person name="Gazzola D."/>
            <person name="Li H."/>
            <person name="Toshio Fujiwara R."/>
            <person name="Zhan B."/>
            <person name="Aroian R.V."/>
            <person name="Pafco B."/>
            <person name="Schwarz E.M."/>
        </authorList>
    </citation>
    <scope>NUCLEOTIDE SEQUENCE [LARGE SCALE GENOMIC DNA]</scope>
    <source>
        <strain evidence="1 2">Aroian</strain>
        <tissue evidence="1">Whole animal</tissue>
    </source>
</reference>
<keyword evidence="2" id="KW-1185">Reference proteome</keyword>
<protein>
    <submittedName>
        <fullName evidence="1">Uncharacterized protein</fullName>
    </submittedName>
</protein>
<evidence type="ECO:0000313" key="2">
    <source>
        <dbReference type="Proteomes" id="UP001303046"/>
    </source>
</evidence>
<dbReference type="Proteomes" id="UP001303046">
    <property type="component" value="Unassembled WGS sequence"/>
</dbReference>
<dbReference type="EMBL" id="JAVFWL010000006">
    <property type="protein sequence ID" value="KAK6761746.1"/>
    <property type="molecule type" value="Genomic_DNA"/>
</dbReference>
<name>A0ABR1EIJ5_NECAM</name>
<evidence type="ECO:0000313" key="1">
    <source>
        <dbReference type="EMBL" id="KAK6761746.1"/>
    </source>
</evidence>
<comment type="caution">
    <text evidence="1">The sequence shown here is derived from an EMBL/GenBank/DDBJ whole genome shotgun (WGS) entry which is preliminary data.</text>
</comment>
<sequence length="156" mass="17763">MRRRTALKAGRQRSADFRGYQFRVKLIRNDESVVVSDETDWMYVDSTAIERGFTNNKLHFGQNNTEVSLNGFEVGESLIETNNGHRGEVISNEQAILNNTVQEDMPMSLNVTSVDTFSFNISSFYRLSGKPCELGRQQLLPAVRAAPRWRTGSRTR</sequence>